<dbReference type="EMBL" id="CP078077">
    <property type="protein sequence ID" value="UPL13652.1"/>
    <property type="molecule type" value="Genomic_DNA"/>
</dbReference>
<feature type="transmembrane region" description="Helical" evidence="1">
    <location>
        <begin position="62"/>
        <end position="84"/>
    </location>
</feature>
<organism evidence="3 4">
    <name type="scientific">Microbacterium galbinum</name>
    <dbReference type="NCBI Taxonomy" id="2851646"/>
    <lineage>
        <taxon>Bacteria</taxon>
        <taxon>Bacillati</taxon>
        <taxon>Actinomycetota</taxon>
        <taxon>Actinomycetes</taxon>
        <taxon>Micrococcales</taxon>
        <taxon>Microbacteriaceae</taxon>
        <taxon>Microbacterium</taxon>
    </lineage>
</organism>
<feature type="transmembrane region" description="Helical" evidence="1">
    <location>
        <begin position="185"/>
        <end position="204"/>
    </location>
</feature>
<gene>
    <name evidence="3" type="ORF">KV396_03855</name>
</gene>
<accession>A0ABY4ILL1</accession>
<protein>
    <submittedName>
        <fullName evidence="3">CPBP family intramembrane metalloprotease</fullName>
    </submittedName>
</protein>
<evidence type="ECO:0000259" key="2">
    <source>
        <dbReference type="Pfam" id="PF02517"/>
    </source>
</evidence>
<evidence type="ECO:0000313" key="4">
    <source>
        <dbReference type="Proteomes" id="UP000831963"/>
    </source>
</evidence>
<feature type="transmembrane region" description="Helical" evidence="1">
    <location>
        <begin position="20"/>
        <end position="42"/>
    </location>
</feature>
<keyword evidence="3" id="KW-0378">Hydrolase</keyword>
<feature type="transmembrane region" description="Helical" evidence="1">
    <location>
        <begin position="211"/>
        <end position="230"/>
    </location>
</feature>
<sequence length="286" mass="30174">MTDFWQTREGFWNRGGWWKALLVTVAYLAVFLGISQLVGLTLGHLIDDGGPLASATNVLLELVLPIGLGALVIVLFLAAIGWLKPVFGRQPIGGRPWMWIAVAVVAYPIVLRLIGLDYGSFPAGVVLVTLLAGLVIGIAEELVTRGAGVALLRKGGYSERVVAVLSSVLFAMMHLINAIGTGISLTIIVLLVYTFFFGICMYLIMRVTGSIVWAILAHALTDPMTILSTGGVDTAVEGAQNVWLTVASTGNYAVIIFGLVALFLIRGRVNEAGAAAPATTANPATA</sequence>
<evidence type="ECO:0000256" key="1">
    <source>
        <dbReference type="SAM" id="Phobius"/>
    </source>
</evidence>
<keyword evidence="1" id="KW-0472">Membrane</keyword>
<evidence type="ECO:0000313" key="3">
    <source>
        <dbReference type="EMBL" id="UPL13652.1"/>
    </source>
</evidence>
<feature type="domain" description="CAAX prenyl protease 2/Lysostaphin resistance protein A-like" evidence="2">
    <location>
        <begin position="124"/>
        <end position="222"/>
    </location>
</feature>
<feature type="transmembrane region" description="Helical" evidence="1">
    <location>
        <begin position="160"/>
        <end position="179"/>
    </location>
</feature>
<keyword evidence="3" id="KW-0645">Protease</keyword>
<dbReference type="RefSeq" id="WP_247956886.1">
    <property type="nucleotide sequence ID" value="NZ_CP078077.1"/>
</dbReference>
<keyword evidence="1" id="KW-0812">Transmembrane</keyword>
<proteinExistence type="predicted"/>
<keyword evidence="4" id="KW-1185">Reference proteome</keyword>
<feature type="transmembrane region" description="Helical" evidence="1">
    <location>
        <begin position="242"/>
        <end position="265"/>
    </location>
</feature>
<feature type="transmembrane region" description="Helical" evidence="1">
    <location>
        <begin position="96"/>
        <end position="115"/>
    </location>
</feature>
<dbReference type="Pfam" id="PF02517">
    <property type="entry name" value="Rce1-like"/>
    <property type="match status" value="1"/>
</dbReference>
<keyword evidence="3" id="KW-0482">Metalloprotease</keyword>
<dbReference type="Proteomes" id="UP000831963">
    <property type="component" value="Chromosome"/>
</dbReference>
<keyword evidence="1" id="KW-1133">Transmembrane helix</keyword>
<reference evidence="3 4" key="1">
    <citation type="submission" date="2021-06" db="EMBL/GenBank/DDBJ databases">
        <title>Genome-based taxonomic framework of Microbacterium strains isolated from marine environment, the description of four new species and reclassification of four preexisting species.</title>
        <authorList>
            <person name="Lee S.D."/>
            <person name="Kim S.-M."/>
            <person name="Byeon Y.-S."/>
            <person name="Yang H.L."/>
            <person name="Kim I.S."/>
        </authorList>
    </citation>
    <scope>NUCLEOTIDE SEQUENCE [LARGE SCALE GENOMIC DNA]</scope>
    <source>
        <strain evidence="3 4">SSW1-36</strain>
    </source>
</reference>
<dbReference type="GO" id="GO:0008237">
    <property type="term" value="F:metallopeptidase activity"/>
    <property type="evidence" value="ECO:0007669"/>
    <property type="project" value="UniProtKB-KW"/>
</dbReference>
<name>A0ABY4ILL1_9MICO</name>
<feature type="transmembrane region" description="Helical" evidence="1">
    <location>
        <begin position="121"/>
        <end position="139"/>
    </location>
</feature>
<dbReference type="InterPro" id="IPR003675">
    <property type="entry name" value="Rce1/LyrA-like_dom"/>
</dbReference>